<evidence type="ECO:0000256" key="1">
    <source>
        <dbReference type="SAM" id="SignalP"/>
    </source>
</evidence>
<sequence length="94" mass="10640">MERNGVRLGAVMVTLVVFMLAQNVTAEPVKGIYTCWGGCYNQCVLQTKTPSQRWPCYSKCLSNCIPRSPSDYRWSKTGKVLWQLCQYLQALKGS</sequence>
<keyword evidence="4" id="KW-1185">Reference proteome</keyword>
<gene>
    <name evidence="2" type="ORF">ILEXP_LOCUS3550</name>
    <name evidence="3" type="ORF">ILEXP_LOCUS57132</name>
</gene>
<keyword evidence="1" id="KW-0732">Signal</keyword>
<evidence type="ECO:0000313" key="3">
    <source>
        <dbReference type="EMBL" id="CAK9186638.1"/>
    </source>
</evidence>
<proteinExistence type="predicted"/>
<feature type="signal peptide" evidence="1">
    <location>
        <begin position="1"/>
        <end position="26"/>
    </location>
</feature>
<protein>
    <submittedName>
        <fullName evidence="2">Uncharacterized protein</fullName>
    </submittedName>
</protein>
<dbReference type="AlphaFoldDB" id="A0ABC8QUY9"/>
<evidence type="ECO:0000313" key="2">
    <source>
        <dbReference type="EMBL" id="CAK9136565.1"/>
    </source>
</evidence>
<feature type="chain" id="PRO_5044720854" evidence="1">
    <location>
        <begin position="27"/>
        <end position="94"/>
    </location>
</feature>
<reference evidence="2 4" key="1">
    <citation type="submission" date="2024-02" db="EMBL/GenBank/DDBJ databases">
        <authorList>
            <person name="Vignale AGUSTIN F."/>
            <person name="Sosa J E."/>
            <person name="Modenutti C."/>
        </authorList>
    </citation>
    <scope>NUCLEOTIDE SEQUENCE [LARGE SCALE GENOMIC DNA]</scope>
</reference>
<dbReference type="Proteomes" id="UP001642360">
    <property type="component" value="Unassembled WGS sequence"/>
</dbReference>
<dbReference type="EMBL" id="CAUOFW020009625">
    <property type="protein sequence ID" value="CAK9186638.1"/>
    <property type="molecule type" value="Genomic_DNA"/>
</dbReference>
<evidence type="ECO:0000313" key="4">
    <source>
        <dbReference type="Proteomes" id="UP001642360"/>
    </source>
</evidence>
<organism evidence="2 4">
    <name type="scientific">Ilex paraguariensis</name>
    <name type="common">yerba mate</name>
    <dbReference type="NCBI Taxonomy" id="185542"/>
    <lineage>
        <taxon>Eukaryota</taxon>
        <taxon>Viridiplantae</taxon>
        <taxon>Streptophyta</taxon>
        <taxon>Embryophyta</taxon>
        <taxon>Tracheophyta</taxon>
        <taxon>Spermatophyta</taxon>
        <taxon>Magnoliopsida</taxon>
        <taxon>eudicotyledons</taxon>
        <taxon>Gunneridae</taxon>
        <taxon>Pentapetalae</taxon>
        <taxon>asterids</taxon>
        <taxon>campanulids</taxon>
        <taxon>Aquifoliales</taxon>
        <taxon>Aquifoliaceae</taxon>
        <taxon>Ilex</taxon>
    </lineage>
</organism>
<comment type="caution">
    <text evidence="2">The sequence shown here is derived from an EMBL/GenBank/DDBJ whole genome shotgun (WGS) entry which is preliminary data.</text>
</comment>
<name>A0ABC8QUY9_9AQUA</name>
<accession>A0ABC8QUY9</accession>
<dbReference type="EMBL" id="CAUOFW020000763">
    <property type="protein sequence ID" value="CAK9136565.1"/>
    <property type="molecule type" value="Genomic_DNA"/>
</dbReference>